<comment type="caution">
    <text evidence="12">The sequence shown here is derived from an EMBL/GenBank/DDBJ whole genome shotgun (WGS) entry which is preliminary data.</text>
</comment>
<gene>
    <name evidence="12" type="ORF">ETU09_04825</name>
</gene>
<dbReference type="AlphaFoldDB" id="A0A563DEJ2"/>
<dbReference type="RefSeq" id="WP_146292222.1">
    <property type="nucleotide sequence ID" value="NZ_SELH01000017.1"/>
</dbReference>
<evidence type="ECO:0000256" key="2">
    <source>
        <dbReference type="ARBA" id="ARBA00005228"/>
    </source>
</evidence>
<proteinExistence type="inferred from homology"/>
<dbReference type="PRINTS" id="PR00862">
    <property type="entry name" value="PROLIGOPTASE"/>
</dbReference>
<keyword evidence="4" id="KW-0732">Signal</keyword>
<evidence type="ECO:0000259" key="10">
    <source>
        <dbReference type="Pfam" id="PF00326"/>
    </source>
</evidence>
<evidence type="ECO:0000313" key="13">
    <source>
        <dbReference type="Proteomes" id="UP000319499"/>
    </source>
</evidence>
<dbReference type="Gene3D" id="3.40.50.1820">
    <property type="entry name" value="alpha/beta hydrolase"/>
    <property type="match status" value="1"/>
</dbReference>
<evidence type="ECO:0000256" key="8">
    <source>
        <dbReference type="ARBA" id="ARBA00060121"/>
    </source>
</evidence>
<keyword evidence="6" id="KW-0378">Hydrolase</keyword>
<accession>A0A563DEJ2</accession>
<dbReference type="EMBL" id="SELH01000017">
    <property type="protein sequence ID" value="TWP28645.1"/>
    <property type="molecule type" value="Genomic_DNA"/>
</dbReference>
<dbReference type="InterPro" id="IPR023302">
    <property type="entry name" value="Pept_S9A_N"/>
</dbReference>
<dbReference type="Pfam" id="PF00326">
    <property type="entry name" value="Peptidase_S9"/>
    <property type="match status" value="1"/>
</dbReference>
<keyword evidence="7" id="KW-0720">Serine protease</keyword>
<comment type="function">
    <text evidence="8">Cleaves peptide bonds on the C-terminal side of prolyl residues within peptides that are up to approximately 30 amino acids long. Has an absolute requirement for an X-Pro bond in the trans configuration immediately preceding the Pro-Y scissible bond.</text>
</comment>
<dbReference type="InterPro" id="IPR029058">
    <property type="entry name" value="AB_hydrolase_fold"/>
</dbReference>
<dbReference type="SUPFAM" id="SSF53474">
    <property type="entry name" value="alpha/beta-Hydrolases"/>
    <property type="match status" value="1"/>
</dbReference>
<keyword evidence="5" id="KW-0574">Periplasm</keyword>
<keyword evidence="3" id="KW-0645">Protease</keyword>
<feature type="domain" description="Peptidase S9 prolyl oligopeptidase catalytic" evidence="10">
    <location>
        <begin position="463"/>
        <end position="673"/>
    </location>
</feature>
<evidence type="ECO:0000256" key="9">
    <source>
        <dbReference type="ARBA" id="ARBA00081187"/>
    </source>
</evidence>
<evidence type="ECO:0000256" key="4">
    <source>
        <dbReference type="ARBA" id="ARBA00022729"/>
    </source>
</evidence>
<evidence type="ECO:0000256" key="6">
    <source>
        <dbReference type="ARBA" id="ARBA00022801"/>
    </source>
</evidence>
<dbReference type="GO" id="GO:0004252">
    <property type="term" value="F:serine-type endopeptidase activity"/>
    <property type="evidence" value="ECO:0007669"/>
    <property type="project" value="InterPro"/>
</dbReference>
<dbReference type="InterPro" id="IPR051543">
    <property type="entry name" value="Serine_Peptidase_S9A"/>
</dbReference>
<evidence type="ECO:0000313" key="12">
    <source>
        <dbReference type="EMBL" id="TWP28645.1"/>
    </source>
</evidence>
<dbReference type="Gene3D" id="2.130.10.120">
    <property type="entry name" value="Prolyl oligopeptidase, N-terminal domain"/>
    <property type="match status" value="1"/>
</dbReference>
<dbReference type="InterPro" id="IPR001375">
    <property type="entry name" value="Peptidase_S9_cat"/>
</dbReference>
<name>A0A563DEJ2_9FLAO</name>
<reference evidence="12 13" key="1">
    <citation type="submission" date="2019-02" db="EMBL/GenBank/DDBJ databases">
        <title>Apibacter muscae sp. nov.: a novel member of the house fly microbiota.</title>
        <authorList>
            <person name="Park R."/>
        </authorList>
    </citation>
    <scope>NUCLEOTIDE SEQUENCE [LARGE SCALE GENOMIC DNA]</scope>
    <source>
        <strain evidence="12 13">AL1</strain>
    </source>
</reference>
<dbReference type="GO" id="GO:0042597">
    <property type="term" value="C:periplasmic space"/>
    <property type="evidence" value="ECO:0007669"/>
    <property type="project" value="UniProtKB-SubCell"/>
</dbReference>
<evidence type="ECO:0000256" key="7">
    <source>
        <dbReference type="ARBA" id="ARBA00022825"/>
    </source>
</evidence>
<evidence type="ECO:0000256" key="3">
    <source>
        <dbReference type="ARBA" id="ARBA00022670"/>
    </source>
</evidence>
<dbReference type="Pfam" id="PF02897">
    <property type="entry name" value="Peptidase_S9_N"/>
    <property type="match status" value="1"/>
</dbReference>
<dbReference type="InterPro" id="IPR002470">
    <property type="entry name" value="Peptidase_S9A"/>
</dbReference>
<protein>
    <recommendedName>
        <fullName evidence="9">Proline-specific endopeptidase</fullName>
    </recommendedName>
</protein>
<dbReference type="FunFam" id="3.40.50.1820:FF:000005">
    <property type="entry name" value="Prolyl endopeptidase"/>
    <property type="match status" value="1"/>
</dbReference>
<dbReference type="GO" id="GO:0006508">
    <property type="term" value="P:proteolysis"/>
    <property type="evidence" value="ECO:0007669"/>
    <property type="project" value="UniProtKB-KW"/>
</dbReference>
<keyword evidence="13" id="KW-1185">Reference proteome</keyword>
<dbReference type="PANTHER" id="PTHR11757:SF19">
    <property type="entry name" value="PROLYL ENDOPEPTIDASE-LIKE"/>
    <property type="match status" value="1"/>
</dbReference>
<sequence>MNQPKAKKIPKELKIHQDIRIDNYYWLNNQENPEVIQYLEQENKYTEEKLESTEELQRKLFKEMKSRIKEEDESAPYQYNGYLYKTRYQKGAEYPIYVRRKDVPTASEEIMFNVNELAQGYSYYHLGGINISPNNQLACYSFDSLSRRIYTIRIKDLETQEILQDQLENTTGNIVWANDNQTLFYSTQDLETLRPNKIFKHQLGTPQCEDTLIYEEKDETFNVSVAKTKSMEYLIIASGSTVSDEYRIISADQPNGDWQIFQTRERNLEYSFDHFENHFYILTNKDKSYNFKLMKTPVNKTQKEYWQEVIPHRENILLENFELFKNYLVTEEREKGLVRIFIESWNKKVKYFLPLNEEVYTVGLSTNLDFNTDKLRYKYCSLTTPWSDFEFDMNTQHKTLLKQQEVLGDFNPENYETKRLWATARDGIKIPISIVRKKTTAISNQTPLLLYGYGSYGYSIEPTFSSLRLSLLDRGFIYAIAHVRGGEDLGRLWYEDGKMLKKKNTFFDFIDCAKFLINNEYTSPQHLYANGGSAGGLLMGAVINIAPEIFHGVVADVPFVDVVTTMLDESIPLTTGEYDEWGNPNDLEYYEYMKSYSPYDNVETKDYPNLLVTTGLHDSQVQYWEPAKWVAKLRELKTDSNLLLLHTNMDAGHGGASGRFESLKEVALEYSFYLLLENKIA</sequence>
<evidence type="ECO:0000259" key="11">
    <source>
        <dbReference type="Pfam" id="PF02897"/>
    </source>
</evidence>
<dbReference type="OrthoDB" id="9801421at2"/>
<feature type="domain" description="Peptidase S9A N-terminal" evidence="11">
    <location>
        <begin position="4"/>
        <end position="404"/>
    </location>
</feature>
<dbReference type="SUPFAM" id="SSF50993">
    <property type="entry name" value="Peptidase/esterase 'gauge' domain"/>
    <property type="match status" value="1"/>
</dbReference>
<evidence type="ECO:0000256" key="1">
    <source>
        <dbReference type="ARBA" id="ARBA00004418"/>
    </source>
</evidence>
<comment type="similarity">
    <text evidence="2">Belongs to the peptidase S9A family.</text>
</comment>
<dbReference type="Proteomes" id="UP000319499">
    <property type="component" value="Unassembled WGS sequence"/>
</dbReference>
<dbReference type="PANTHER" id="PTHR11757">
    <property type="entry name" value="PROTEASE FAMILY S9A OLIGOPEPTIDASE"/>
    <property type="match status" value="1"/>
</dbReference>
<organism evidence="12 13">
    <name type="scientific">Apibacter muscae</name>
    <dbReference type="NCBI Taxonomy" id="2509004"/>
    <lineage>
        <taxon>Bacteria</taxon>
        <taxon>Pseudomonadati</taxon>
        <taxon>Bacteroidota</taxon>
        <taxon>Flavobacteriia</taxon>
        <taxon>Flavobacteriales</taxon>
        <taxon>Weeksellaceae</taxon>
        <taxon>Apibacter</taxon>
    </lineage>
</organism>
<comment type="subcellular location">
    <subcellularLocation>
        <location evidence="1">Periplasm</location>
    </subcellularLocation>
</comment>
<evidence type="ECO:0000256" key="5">
    <source>
        <dbReference type="ARBA" id="ARBA00022764"/>
    </source>
</evidence>